<dbReference type="OrthoDB" id="5071059at2759"/>
<dbReference type="AlphaFoldDB" id="C7ZFM5"/>
<dbReference type="RefSeq" id="XP_003043007.1">
    <property type="nucleotide sequence ID" value="XM_003042961.1"/>
</dbReference>
<dbReference type="EMBL" id="GG698923">
    <property type="protein sequence ID" value="EEU37294.1"/>
    <property type="molecule type" value="Genomic_DNA"/>
</dbReference>
<gene>
    <name evidence="1" type="ORF">NECHADRAFT_78419</name>
</gene>
<dbReference type="InParanoid" id="C7ZFM5"/>
<sequence length="265" mass="29936">MSGPSSSSFIKSGLGNSWNEQMCRRLAWLRDLGVMGRVHLHPLPDGLLGFHGMPLENSDDCLPSNAGTDLVVLALRDPRNHPLMGGHITLLSRRDSHTHVAWGEALDRLIALCAGGATTRASDVSYVLSTAKESYLADREQLAFFVQMASEDYRYVLNQEEPVRAWLTQCMARMFGVQAPSQPDMNWWPRAREHVELGDDETFFSLTDLAWRRLLEAVSHAESGFHEKAKMGAKKVGDFVDKFLRHEKNKPVWKLMDNTTFEPFH</sequence>
<organism evidence="1 2">
    <name type="scientific">Fusarium vanettenii (strain ATCC MYA-4622 / CBS 123669 / FGSC 9596 / NRRL 45880 / 77-13-4)</name>
    <name type="common">Fusarium solani subsp. pisi</name>
    <dbReference type="NCBI Taxonomy" id="660122"/>
    <lineage>
        <taxon>Eukaryota</taxon>
        <taxon>Fungi</taxon>
        <taxon>Dikarya</taxon>
        <taxon>Ascomycota</taxon>
        <taxon>Pezizomycotina</taxon>
        <taxon>Sordariomycetes</taxon>
        <taxon>Hypocreomycetidae</taxon>
        <taxon>Hypocreales</taxon>
        <taxon>Nectriaceae</taxon>
        <taxon>Fusarium</taxon>
        <taxon>Fusarium solani species complex</taxon>
        <taxon>Fusarium vanettenii</taxon>
    </lineage>
</organism>
<reference evidence="1 2" key="1">
    <citation type="journal article" date="2009" name="PLoS Genet.">
        <title>The genome of Nectria haematococca: contribution of supernumerary chromosomes to gene expansion.</title>
        <authorList>
            <person name="Coleman J.J."/>
            <person name="Rounsley S.D."/>
            <person name="Rodriguez-Carres M."/>
            <person name="Kuo A."/>
            <person name="Wasmann C.C."/>
            <person name="Grimwood J."/>
            <person name="Schmutz J."/>
            <person name="Taga M."/>
            <person name="White G.J."/>
            <person name="Zhou S."/>
            <person name="Schwartz D.C."/>
            <person name="Freitag M."/>
            <person name="Ma L.J."/>
            <person name="Danchin E.G."/>
            <person name="Henrissat B."/>
            <person name="Coutinho P.M."/>
            <person name="Nelson D.R."/>
            <person name="Straney D."/>
            <person name="Napoli C.A."/>
            <person name="Barker B.M."/>
            <person name="Gribskov M."/>
            <person name="Rep M."/>
            <person name="Kroken S."/>
            <person name="Molnar I."/>
            <person name="Rensing C."/>
            <person name="Kennell J.C."/>
            <person name="Zamora J."/>
            <person name="Farman M.L."/>
            <person name="Selker E.U."/>
            <person name="Salamov A."/>
            <person name="Shapiro H."/>
            <person name="Pangilinan J."/>
            <person name="Lindquist E."/>
            <person name="Lamers C."/>
            <person name="Grigoriev I.V."/>
            <person name="Geiser D.M."/>
            <person name="Covert S.F."/>
            <person name="Temporini E."/>
            <person name="Vanetten H.D."/>
        </authorList>
    </citation>
    <scope>NUCLEOTIDE SEQUENCE [LARGE SCALE GENOMIC DNA]</scope>
    <source>
        <strain evidence="2">ATCC MYA-4622 / CBS 123669 / FGSC 9596 / NRRL 45880 / 77-13-4</strain>
    </source>
</reference>
<dbReference type="GeneID" id="9665053"/>
<proteinExistence type="predicted"/>
<name>C7ZFM5_FUSV7</name>
<evidence type="ECO:0000313" key="1">
    <source>
        <dbReference type="EMBL" id="EEU37294.1"/>
    </source>
</evidence>
<dbReference type="KEGG" id="nhe:NECHADRAFT_78419"/>
<dbReference type="VEuPathDB" id="FungiDB:NECHADRAFT_78419"/>
<accession>C7ZFM5</accession>
<protein>
    <submittedName>
        <fullName evidence="1">Uncharacterized protein</fullName>
    </submittedName>
</protein>
<dbReference type="Proteomes" id="UP000005206">
    <property type="component" value="Chromosome 3"/>
</dbReference>
<keyword evidence="2" id="KW-1185">Reference proteome</keyword>
<dbReference type="HOGENOM" id="CLU_1050056_0_0_1"/>
<dbReference type="STRING" id="660122.C7ZFM5"/>
<evidence type="ECO:0000313" key="2">
    <source>
        <dbReference type="Proteomes" id="UP000005206"/>
    </source>
</evidence>